<protein>
    <recommendedName>
        <fullName evidence="6">Band 7 domain-containing protein</fullName>
    </recommendedName>
</protein>
<dbReference type="SMART" id="SM00244">
    <property type="entry name" value="PHB"/>
    <property type="match status" value="1"/>
</dbReference>
<reference evidence="7" key="1">
    <citation type="submission" date="2018-05" db="EMBL/GenBank/DDBJ databases">
        <authorList>
            <person name="Lanie J.A."/>
            <person name="Ng W.-L."/>
            <person name="Kazmierczak K.M."/>
            <person name="Andrzejewski T.M."/>
            <person name="Davidsen T.M."/>
            <person name="Wayne K.J."/>
            <person name="Tettelin H."/>
            <person name="Glass J.I."/>
            <person name="Rusch D."/>
            <person name="Podicherti R."/>
            <person name="Tsui H.-C.T."/>
            <person name="Winkler M.E."/>
        </authorList>
    </citation>
    <scope>NUCLEOTIDE SEQUENCE</scope>
</reference>
<organism evidence="7">
    <name type="scientific">marine metagenome</name>
    <dbReference type="NCBI Taxonomy" id="408172"/>
    <lineage>
        <taxon>unclassified sequences</taxon>
        <taxon>metagenomes</taxon>
        <taxon>ecological metagenomes</taxon>
    </lineage>
</organism>
<evidence type="ECO:0000256" key="2">
    <source>
        <dbReference type="ARBA" id="ARBA00007862"/>
    </source>
</evidence>
<sequence length="330" mass="37151">MSGKQIIFAFLAGTIFLLTINTFFSVHETKQAIVLQFGRPVGAPITDAGLKIKIPFIQQVHYLDKRVLDLDSPAEEVIASDQKRLVVDSITRWQISDPLQFYISVRDERLARSRLQAIVSSSLRSVLGGEEFVTVVRDNRNALMKRITERVNEQSVSLGINIVDVRIKRADLPDANSQAIYRRMQTERQQEAAEFRAKGQEISRGIRAEAEKTVTVVLAEATRDSEVIRGKGDACRNRIFASAYGLDPDFFAFYRSMQSYEKALGDGTTIVLSPDSDFLKFLSNPNAKSSDNLPKDKGLTAENRELINLIKTNERLRNIICPELLTQVKQ</sequence>
<dbReference type="InterPro" id="IPR010200">
    <property type="entry name" value="HflC"/>
</dbReference>
<dbReference type="NCBIfam" id="TIGR01932">
    <property type="entry name" value="hflC"/>
    <property type="match status" value="1"/>
</dbReference>
<evidence type="ECO:0000256" key="4">
    <source>
        <dbReference type="ARBA" id="ARBA00022989"/>
    </source>
</evidence>
<keyword evidence="4" id="KW-1133">Transmembrane helix</keyword>
<dbReference type="GO" id="GO:0016020">
    <property type="term" value="C:membrane"/>
    <property type="evidence" value="ECO:0007669"/>
    <property type="project" value="UniProtKB-SubCell"/>
</dbReference>
<keyword evidence="3" id="KW-0812">Transmembrane</keyword>
<evidence type="ECO:0000313" key="7">
    <source>
        <dbReference type="EMBL" id="SUZ59373.1"/>
    </source>
</evidence>
<dbReference type="AlphaFoldDB" id="A0A381P130"/>
<dbReference type="InterPro" id="IPR001972">
    <property type="entry name" value="Stomatin_HflK_fam"/>
</dbReference>
<proteinExistence type="inferred from homology"/>
<comment type="subcellular location">
    <subcellularLocation>
        <location evidence="1">Membrane</location>
    </subcellularLocation>
</comment>
<accession>A0A381P130</accession>
<dbReference type="EMBL" id="UINC01000675">
    <property type="protein sequence ID" value="SUZ59373.1"/>
    <property type="molecule type" value="Genomic_DNA"/>
</dbReference>
<dbReference type="PRINTS" id="PR00721">
    <property type="entry name" value="STOMATIN"/>
</dbReference>
<dbReference type="InterPro" id="IPR001107">
    <property type="entry name" value="Band_7"/>
</dbReference>
<feature type="domain" description="Band 7" evidence="6">
    <location>
        <begin position="21"/>
        <end position="184"/>
    </location>
</feature>
<comment type="similarity">
    <text evidence="2">Belongs to the band 7/mec-2 family. HflC subfamily.</text>
</comment>
<evidence type="ECO:0000256" key="5">
    <source>
        <dbReference type="ARBA" id="ARBA00023136"/>
    </source>
</evidence>
<name>A0A381P130_9ZZZZ</name>
<evidence type="ECO:0000259" key="6">
    <source>
        <dbReference type="SMART" id="SM00244"/>
    </source>
</evidence>
<dbReference type="PANTHER" id="PTHR42911">
    <property type="entry name" value="MODULATOR OF FTSH PROTEASE HFLC"/>
    <property type="match status" value="1"/>
</dbReference>
<gene>
    <name evidence="7" type="ORF">METZ01_LOCUS12227</name>
</gene>
<keyword evidence="5" id="KW-0472">Membrane</keyword>
<dbReference type="PANTHER" id="PTHR42911:SF1">
    <property type="entry name" value="MODULATOR OF FTSH PROTEASE HFLC"/>
    <property type="match status" value="1"/>
</dbReference>
<dbReference type="Gene3D" id="3.30.479.30">
    <property type="entry name" value="Band 7 domain"/>
    <property type="match status" value="1"/>
</dbReference>
<evidence type="ECO:0000256" key="3">
    <source>
        <dbReference type="ARBA" id="ARBA00022692"/>
    </source>
</evidence>
<dbReference type="CDD" id="cd03405">
    <property type="entry name" value="SPFH_HflC"/>
    <property type="match status" value="1"/>
</dbReference>
<evidence type="ECO:0000256" key="1">
    <source>
        <dbReference type="ARBA" id="ARBA00004370"/>
    </source>
</evidence>
<dbReference type="SUPFAM" id="SSF117892">
    <property type="entry name" value="Band 7/SPFH domain"/>
    <property type="match status" value="1"/>
</dbReference>
<dbReference type="Pfam" id="PF01145">
    <property type="entry name" value="Band_7"/>
    <property type="match status" value="1"/>
</dbReference>
<dbReference type="InterPro" id="IPR036013">
    <property type="entry name" value="Band_7/SPFH_dom_sf"/>
</dbReference>
<dbReference type="PIRSF" id="PIRSF005651">
    <property type="entry name" value="HflC"/>
    <property type="match status" value="1"/>
</dbReference>